<comment type="caution">
    <text evidence="2">The sequence shown here is derived from an EMBL/GenBank/DDBJ whole genome shotgun (WGS) entry which is preliminary data.</text>
</comment>
<reference evidence="2 3" key="1">
    <citation type="submission" date="2019-10" db="EMBL/GenBank/DDBJ databases">
        <title>Georgenia wutianyii sp. nov. and Georgenia yuyongxinii sp. nov. isolated from plateau pika (Ochotona curzoniae) in the Qinghai-Tibet plateau of China.</title>
        <authorList>
            <person name="Tian Z."/>
        </authorList>
    </citation>
    <scope>NUCLEOTIDE SEQUENCE [LARGE SCALE GENOMIC DNA]</scope>
    <source>
        <strain evidence="2 3">JCM 19765</strain>
    </source>
</reference>
<evidence type="ECO:0000259" key="1">
    <source>
        <dbReference type="PROSITE" id="PS51192"/>
    </source>
</evidence>
<proteinExistence type="predicted"/>
<evidence type="ECO:0000313" key="2">
    <source>
        <dbReference type="EMBL" id="MPV36717.1"/>
    </source>
</evidence>
<keyword evidence="3" id="KW-1185">Reference proteome</keyword>
<dbReference type="PANTHER" id="PTHR42927:SF1">
    <property type="entry name" value="HELICASE SUPERFAMILY 1 AND 2 DOMAIN-CONTAINING PROTEIN"/>
    <property type="match status" value="1"/>
</dbReference>
<protein>
    <submittedName>
        <fullName evidence="2">Type I restriction endonuclease subunit R</fullName>
    </submittedName>
</protein>
<dbReference type="OrthoDB" id="9758243at2"/>
<dbReference type="SMART" id="SM00487">
    <property type="entry name" value="DEXDc"/>
    <property type="match status" value="1"/>
</dbReference>
<dbReference type="Pfam" id="PF18766">
    <property type="entry name" value="SWI2_SNF2"/>
    <property type="match status" value="1"/>
</dbReference>
<dbReference type="AlphaFoldDB" id="A0A6N7EJ07"/>
<keyword evidence="2" id="KW-0540">Nuclease</keyword>
<dbReference type="GO" id="GO:0005524">
    <property type="term" value="F:ATP binding"/>
    <property type="evidence" value="ECO:0007669"/>
    <property type="project" value="UniProtKB-KW"/>
</dbReference>
<sequence length="1034" mass="115222">MTSAHKEATFETEMAEYLAHQGWLYSPDDTGYDKVRAIFPADIRGWLEDTQRETFEKVVRPADPPAKQGKDFERLLDTITGVLDTPLDNGGGTLAVLRTSVKHVSAKFEMCQAKPADTMNPATLDRYAKVRLRVMRQVHYSVARPNRSIDLVLFVNGIPVATIEIKTDFTQSVAQGEVQYAQSRQPTDPGKDRNEPLLTFGARALVHFVLTNNVVSMTTKLAGDKTVFLPFNKGYQDKAGNPPDLTGSDTAYFWRDILDRDTWLTIVTKYMMVKKERKTDPVTGKPKTSVSIRYPRFHQLQAVEKLVAAAREEGAGSRYLIEHSAGSGKTDTIAWTAHRLAALHDADNNKVFDSVIVVTDRTVLDYQMAQAMFQIEHKRSQVVSVGDEDSPHAAKSTQLVEALTSRTPIVVVTIQTFPFALEAIRRSKALVGRNFAVIADEAHSSQTGQTAAKLRDVLSPEEFDALADGGEVDTEAILAAEMTQRAAAKNISYLAFTATPKGKTMELFGRPDAHGKPQSFHRYSMSQAIDEGFILDVLKNYTPYKVAFKLVHDGQDYDSEKVDKSRALQSLMQWVRLHPYNISQKVKIIVEHYRVNIAHLLDGHAKAMVVTSSRKEAVRYQKALEAYITEKGYGLKALVAFSGTVEDPETAPEPVTETTMNPGLRGRKVADAFNGPEYQVLIVANKYQVGFDQPLLCAMYVDKRLSGVMAVQTLSRLNRTHPGKDKVYVLDFVNNPDEILASFEPYYRGASLLESTDPNLVHQVATKLDQSGMYTDEEIEAAAVATIAQGSNDALASAVSPARHRFQDAWRDAQLDEDTEELDRLEMFRSDLNSYVKAYEFLSQIVDYADTDLEKRAIFYRALAQTIRVEARFVGVDLSAVVMTHHRISTDGAATIELEKSETTPLNPLTALGGGQLRESDGAGWEEILDHINTIFAGTDLAEEDRIAAIEHTLLKSKRNDDLVEKAKHNTDSDFYGADDEVLGSFLDSALEAQKSYGEAMEVLFKDASRDSLMAILKRIQYRRWLTDELKKTA</sequence>
<feature type="domain" description="Helicase ATP-binding" evidence="1">
    <location>
        <begin position="310"/>
        <end position="518"/>
    </location>
</feature>
<dbReference type="InterPro" id="IPR014001">
    <property type="entry name" value="Helicase_ATP-bd"/>
</dbReference>
<dbReference type="SUPFAM" id="SSF52540">
    <property type="entry name" value="P-loop containing nucleoside triphosphate hydrolases"/>
    <property type="match status" value="1"/>
</dbReference>
<dbReference type="PROSITE" id="PS51192">
    <property type="entry name" value="HELICASE_ATP_BIND_1"/>
    <property type="match status" value="1"/>
</dbReference>
<dbReference type="Gene3D" id="3.90.1570.50">
    <property type="match status" value="1"/>
</dbReference>
<keyword evidence="2" id="KW-0378">Hydrolase</keyword>
<keyword evidence="2" id="KW-0255">Endonuclease</keyword>
<dbReference type="GO" id="GO:0009035">
    <property type="term" value="F:type I site-specific deoxyribonuclease activity"/>
    <property type="evidence" value="ECO:0007669"/>
    <property type="project" value="UniProtKB-EC"/>
</dbReference>
<dbReference type="EMBL" id="WHPC01000017">
    <property type="protein sequence ID" value="MPV36717.1"/>
    <property type="molecule type" value="Genomic_DNA"/>
</dbReference>
<dbReference type="GO" id="GO:0009307">
    <property type="term" value="P:DNA restriction-modification system"/>
    <property type="evidence" value="ECO:0007669"/>
    <property type="project" value="UniProtKB-KW"/>
</dbReference>
<dbReference type="Gene3D" id="3.40.50.300">
    <property type="entry name" value="P-loop containing nucleotide triphosphate hydrolases"/>
    <property type="match status" value="2"/>
</dbReference>
<evidence type="ECO:0000313" key="3">
    <source>
        <dbReference type="Proteomes" id="UP000437709"/>
    </source>
</evidence>
<dbReference type="Proteomes" id="UP000437709">
    <property type="component" value="Unassembled WGS sequence"/>
</dbReference>
<dbReference type="InterPro" id="IPR007409">
    <property type="entry name" value="Restrct_endonuc_type1_HsdR_N"/>
</dbReference>
<gene>
    <name evidence="2" type="ORF">GB881_06540</name>
</gene>
<dbReference type="InterPro" id="IPR040980">
    <property type="entry name" value="SWI2_SNF2"/>
</dbReference>
<organism evidence="2 3">
    <name type="scientific">Georgenia subflava</name>
    <dbReference type="NCBI Taxonomy" id="1622177"/>
    <lineage>
        <taxon>Bacteria</taxon>
        <taxon>Bacillati</taxon>
        <taxon>Actinomycetota</taxon>
        <taxon>Actinomycetes</taxon>
        <taxon>Micrococcales</taxon>
        <taxon>Bogoriellaceae</taxon>
        <taxon>Georgenia</taxon>
    </lineage>
</organism>
<dbReference type="Pfam" id="PF04313">
    <property type="entry name" value="HSDR_N"/>
    <property type="match status" value="1"/>
</dbReference>
<dbReference type="Pfam" id="PF22679">
    <property type="entry name" value="T1R_D3-like"/>
    <property type="match status" value="1"/>
</dbReference>
<dbReference type="InterPro" id="IPR055180">
    <property type="entry name" value="HsdR_RecA-like_helicase_dom_2"/>
</dbReference>
<dbReference type="InterPro" id="IPR027417">
    <property type="entry name" value="P-loop_NTPase"/>
</dbReference>
<dbReference type="RefSeq" id="WP_152194858.1">
    <property type="nucleotide sequence ID" value="NZ_VUKD01000002.1"/>
</dbReference>
<accession>A0A6N7EJ07</accession>
<dbReference type="PANTHER" id="PTHR42927">
    <property type="entry name" value="HELICASE SUPERFAMILY 1 AND 2 DOMAIN-CONTAINING PROTEIN"/>
    <property type="match status" value="1"/>
</dbReference>
<dbReference type="GO" id="GO:0003677">
    <property type="term" value="F:DNA binding"/>
    <property type="evidence" value="ECO:0007669"/>
    <property type="project" value="UniProtKB-KW"/>
</dbReference>
<name>A0A6N7EJ07_9MICO</name>